<dbReference type="InterPro" id="IPR027417">
    <property type="entry name" value="P-loop_NTPase"/>
</dbReference>
<evidence type="ECO:0000256" key="1">
    <source>
        <dbReference type="ARBA" id="ARBA00007249"/>
    </source>
</evidence>
<dbReference type="InterPro" id="IPR009001">
    <property type="entry name" value="Transl_elong_EF1A/Init_IF2_C"/>
</dbReference>
<dbReference type="Gene3D" id="2.40.30.10">
    <property type="entry name" value="Translation factors"/>
    <property type="match status" value="1"/>
</dbReference>
<dbReference type="InterPro" id="IPR009000">
    <property type="entry name" value="Transl_B-barrel_sf"/>
</dbReference>
<dbReference type="EMBL" id="UZAM01011112">
    <property type="protein sequence ID" value="VDP14863.1"/>
    <property type="molecule type" value="Genomic_DNA"/>
</dbReference>
<dbReference type="GO" id="GO:0003746">
    <property type="term" value="F:translation elongation factor activity"/>
    <property type="evidence" value="ECO:0007669"/>
    <property type="project" value="TreeGrafter"/>
</dbReference>
<dbReference type="Proteomes" id="UP000270296">
    <property type="component" value="Unassembled WGS sequence"/>
</dbReference>
<dbReference type="CDD" id="cd03694">
    <property type="entry name" value="GTPBP_II"/>
    <property type="match status" value="1"/>
</dbReference>
<dbReference type="Pfam" id="PF00009">
    <property type="entry name" value="GTP_EFTU"/>
    <property type="match status" value="1"/>
</dbReference>
<dbReference type="SUPFAM" id="SSF50465">
    <property type="entry name" value="EF-Tu/eEF-1alpha/eIF2-gamma C-terminal domain"/>
    <property type="match status" value="1"/>
</dbReference>
<dbReference type="FunFam" id="3.40.50.300:FF:000091">
    <property type="entry name" value="Probable GTP-binding protein 1"/>
    <property type="match status" value="1"/>
</dbReference>
<name>A0A183IWG2_9BILA</name>
<organism evidence="7">
    <name type="scientific">Soboliphyme baturini</name>
    <dbReference type="NCBI Taxonomy" id="241478"/>
    <lineage>
        <taxon>Eukaryota</taxon>
        <taxon>Metazoa</taxon>
        <taxon>Ecdysozoa</taxon>
        <taxon>Nematoda</taxon>
        <taxon>Enoplea</taxon>
        <taxon>Dorylaimia</taxon>
        <taxon>Dioctophymatida</taxon>
        <taxon>Dioctophymatoidea</taxon>
        <taxon>Soboliphymatidae</taxon>
        <taxon>Soboliphyme</taxon>
    </lineage>
</organism>
<accession>A0A183IWG2</accession>
<keyword evidence="2" id="KW-0547">Nucleotide-binding</keyword>
<keyword evidence="6" id="KW-1185">Reference proteome</keyword>
<reference evidence="7" key="1">
    <citation type="submission" date="2016-06" db="UniProtKB">
        <authorList>
            <consortium name="WormBaseParasite"/>
        </authorList>
    </citation>
    <scope>IDENTIFICATION</scope>
</reference>
<evidence type="ECO:0000256" key="3">
    <source>
        <dbReference type="ARBA" id="ARBA00023134"/>
    </source>
</evidence>
<dbReference type="PANTHER" id="PTHR43721:SF3">
    <property type="entry name" value="GTP-BINDING PROTEIN 2"/>
    <property type="match status" value="1"/>
</dbReference>
<evidence type="ECO:0000313" key="6">
    <source>
        <dbReference type="Proteomes" id="UP000270296"/>
    </source>
</evidence>
<dbReference type="InterPro" id="IPR000795">
    <property type="entry name" value="T_Tr_GTP-bd_dom"/>
</dbReference>
<sequence length="544" mass="60390">MPKLSCSSHVKSSATGNCLSLLLPPEDDEGNVEYKLKLINPSPSRFQHLVTQLKWRLREGQGEAIYEIGVEDNGTCTGLTATDLAMSLSTLKRMASEEREITDKKITRKVVELLIRKVPECQQFIDLRIAVLGCADSGKSTLLGVLTEGEMDNGRGKSRLNLFRHLHEIQTGRTSSVGLGIVGFDADGQILNHRFYSDDEICDLSHKLITFIDLAGHQKYMKTTIFGLSGYNPHFLMLVVDALVGLGSTTRDHLAWSFALDLPVFVVVSKIDVTSNAVVLRTINSLESVLKAAPYNKLPFLIRSKDDAIAVASSLQNQRVVPIFTISSVTGEHFDYLERFLNLLSPYSSREDLRLHMQEDCEFHIDEIYNVSDVGTVLCGLLSKGIIREGDRLMLGPSQSGEFQPVIAESLHRVRTPCRHIQAGQYASIAIGDVSGCNLRKGMVLLSPSVCPVASQMFTAEVYVLFHTSKYIGEKFQATVHVCNVCQTVIVTRIHTKNRLLKVGERAVISCMFLRQPEYITTGSRLLFHEGRTKGIGEVIETYP</sequence>
<dbReference type="SUPFAM" id="SSF52540">
    <property type="entry name" value="P-loop containing nucleoside triphosphate hydrolases"/>
    <property type="match status" value="1"/>
</dbReference>
<evidence type="ECO:0000313" key="7">
    <source>
        <dbReference type="WBParaSite" id="SBAD_0000825501-mRNA-1"/>
    </source>
</evidence>
<comment type="similarity">
    <text evidence="1">Belongs to the TRAFAC class translation factor GTPase superfamily. Classic translation factor GTPase family. EF-Tu/EF-1A subfamily.</text>
</comment>
<dbReference type="Gene3D" id="3.40.50.300">
    <property type="entry name" value="P-loop containing nucleotide triphosphate hydrolases"/>
    <property type="match status" value="1"/>
</dbReference>
<feature type="domain" description="Tr-type G" evidence="4">
    <location>
        <begin position="124"/>
        <end position="350"/>
    </location>
</feature>
<evidence type="ECO:0000313" key="5">
    <source>
        <dbReference type="EMBL" id="VDP14863.1"/>
    </source>
</evidence>
<gene>
    <name evidence="5" type="ORF">SBAD_LOCUS7959</name>
</gene>
<dbReference type="InterPro" id="IPR050055">
    <property type="entry name" value="EF-Tu_GTPase"/>
</dbReference>
<dbReference type="CDD" id="cd04165">
    <property type="entry name" value="GTPBP1_like"/>
    <property type="match status" value="1"/>
</dbReference>
<evidence type="ECO:0000256" key="2">
    <source>
        <dbReference type="ARBA" id="ARBA00022741"/>
    </source>
</evidence>
<keyword evidence="3" id="KW-0342">GTP-binding</keyword>
<reference evidence="5 6" key="2">
    <citation type="submission" date="2018-11" db="EMBL/GenBank/DDBJ databases">
        <authorList>
            <consortium name="Pathogen Informatics"/>
        </authorList>
    </citation>
    <scope>NUCLEOTIDE SEQUENCE [LARGE SCALE GENOMIC DNA]</scope>
</reference>
<dbReference type="PROSITE" id="PS51722">
    <property type="entry name" value="G_TR_2"/>
    <property type="match status" value="1"/>
</dbReference>
<dbReference type="OrthoDB" id="248233at2759"/>
<proteinExistence type="inferred from homology"/>
<dbReference type="AlphaFoldDB" id="A0A183IWG2"/>
<dbReference type="FunFam" id="2.40.30.10:FF:000014">
    <property type="entry name" value="Probable GTP-binding protein 1"/>
    <property type="match status" value="1"/>
</dbReference>
<dbReference type="InterPro" id="IPR035531">
    <property type="entry name" value="GTPBP1-like"/>
</dbReference>
<dbReference type="WBParaSite" id="SBAD_0000825501-mRNA-1">
    <property type="protein sequence ID" value="SBAD_0000825501-mRNA-1"/>
    <property type="gene ID" value="SBAD_0000825501"/>
</dbReference>
<dbReference type="PANTHER" id="PTHR43721">
    <property type="entry name" value="ELONGATION FACTOR TU-RELATED"/>
    <property type="match status" value="1"/>
</dbReference>
<protein>
    <submittedName>
        <fullName evidence="7">Tr-type G domain-containing protein</fullName>
    </submittedName>
</protein>
<dbReference type="GO" id="GO:0003924">
    <property type="term" value="F:GTPase activity"/>
    <property type="evidence" value="ECO:0007669"/>
    <property type="project" value="InterPro"/>
</dbReference>
<dbReference type="GO" id="GO:0005525">
    <property type="term" value="F:GTP binding"/>
    <property type="evidence" value="ECO:0007669"/>
    <property type="project" value="UniProtKB-KW"/>
</dbReference>
<dbReference type="SUPFAM" id="SSF50447">
    <property type="entry name" value="Translation proteins"/>
    <property type="match status" value="1"/>
</dbReference>
<evidence type="ECO:0000259" key="4">
    <source>
        <dbReference type="PROSITE" id="PS51722"/>
    </source>
</evidence>